<keyword evidence="3" id="KW-0732">Signal</keyword>
<evidence type="ECO:0000313" key="4">
    <source>
        <dbReference type="EMBL" id="MCV7388427.1"/>
    </source>
</evidence>
<dbReference type="Proteomes" id="UP001141659">
    <property type="component" value="Unassembled WGS sequence"/>
</dbReference>
<dbReference type="AlphaFoldDB" id="A0AAW5T0R7"/>
<evidence type="ECO:0000313" key="6">
    <source>
        <dbReference type="Proteomes" id="UP001141659"/>
    </source>
</evidence>
<dbReference type="PANTHER" id="PTHR45648">
    <property type="entry name" value="GDSL LIPASE/ACYLHYDROLASE FAMILY PROTEIN (AFU_ORTHOLOGUE AFUA_4G14700)"/>
    <property type="match status" value="1"/>
</dbReference>
<dbReference type="InterPro" id="IPR001087">
    <property type="entry name" value="GDSL"/>
</dbReference>
<comment type="caution">
    <text evidence="4">The sequence shown here is derived from an EMBL/GenBank/DDBJ whole genome shotgun (WGS) entry which is preliminary data.</text>
</comment>
<name>A0AAW5T0R7_9MYCO</name>
<reference evidence="5 7" key="3">
    <citation type="submission" date="2024-04" db="EMBL/GenBank/DDBJ databases">
        <title>Genomic Markers of Mycobacteria.</title>
        <authorList>
            <person name="Soliman M.S."/>
            <person name="Elkholy A."/>
            <person name="Soliman N.S."/>
            <person name="Abbas A."/>
            <person name="Khayrat S."/>
            <person name="Shawky S."/>
        </authorList>
    </citation>
    <scope>NUCLEOTIDE SEQUENCE [LARGE SCALE GENOMIC DNA]</scope>
    <source>
        <strain evidence="5 7">Egy-CU-AM5</strain>
    </source>
</reference>
<dbReference type="PANTHER" id="PTHR45648:SF22">
    <property type="entry name" value="GDSL LIPASE_ACYLHYDROLASE FAMILY PROTEIN (AFU_ORTHOLOGUE AFUA_4G14700)"/>
    <property type="match status" value="1"/>
</dbReference>
<dbReference type="EMBL" id="JBDLOU010000139">
    <property type="protein sequence ID" value="MEX3743103.1"/>
    <property type="molecule type" value="Genomic_DNA"/>
</dbReference>
<organism evidence="4 6">
    <name type="scientific">Mycolicibacterium porcinum</name>
    <dbReference type="NCBI Taxonomy" id="39693"/>
    <lineage>
        <taxon>Bacteria</taxon>
        <taxon>Bacillati</taxon>
        <taxon>Actinomycetota</taxon>
        <taxon>Actinomycetes</taxon>
        <taxon>Mycobacteriales</taxon>
        <taxon>Mycobacteriaceae</taxon>
        <taxon>Mycolicibacterium</taxon>
    </lineage>
</organism>
<dbReference type="Proteomes" id="UP001558474">
    <property type="component" value="Unassembled WGS sequence"/>
</dbReference>
<proteinExistence type="predicted"/>
<keyword evidence="7" id="KW-1185">Reference proteome</keyword>
<evidence type="ECO:0000256" key="3">
    <source>
        <dbReference type="SAM" id="SignalP"/>
    </source>
</evidence>
<sequence>MPISARVQAVVAAAITVSALTACSGENAASDNAAAPVKFSEAVFFGDSLTDPGAYGLRFTTGTGMTWAQHVAERLGQSTEPNEHVASYSDVYQGKPGLTGPGGLNYAQGGARANSPYSTVSQNPEGTPISTAVQLQHFLDQHGSFGPDQLVTLYIGTNDVAYNYDLTKDPVLAQSLRDNRTPTPEVMTAERARVQQAAEAEAKTASDILANGAQHLVVFKLADLAVLPWFESDASRKYVSELTDVYNTTLVNSLPKDSKIQVLDTGAFIDDLVKNGKNYGFTHGANEDACAQPGQDYCNADAWKSPDADRTYIFAAAEHLTTHANELLADYVMKQVGQHDGTH</sequence>
<evidence type="ECO:0000256" key="2">
    <source>
        <dbReference type="SAM" id="MobiDB-lite"/>
    </source>
</evidence>
<feature type="signal peptide" evidence="3">
    <location>
        <begin position="1"/>
        <end position="28"/>
    </location>
</feature>
<evidence type="ECO:0000256" key="1">
    <source>
        <dbReference type="ARBA" id="ARBA00022801"/>
    </source>
</evidence>
<dbReference type="PROSITE" id="PS51257">
    <property type="entry name" value="PROKAR_LIPOPROTEIN"/>
    <property type="match status" value="1"/>
</dbReference>
<feature type="region of interest" description="Disordered" evidence="2">
    <location>
        <begin position="104"/>
        <end position="126"/>
    </location>
</feature>
<gene>
    <name evidence="5" type="ORF">ABFW12_33165</name>
    <name evidence="4" type="ORF">H5P34_10270</name>
</gene>
<dbReference type="RefSeq" id="WP_036448139.1">
    <property type="nucleotide sequence ID" value="NZ_JACKVC010000012.1"/>
</dbReference>
<dbReference type="GO" id="GO:0016788">
    <property type="term" value="F:hydrolase activity, acting on ester bonds"/>
    <property type="evidence" value="ECO:0007669"/>
    <property type="project" value="InterPro"/>
</dbReference>
<dbReference type="InterPro" id="IPR051058">
    <property type="entry name" value="GDSL_Est/Lipase"/>
</dbReference>
<accession>A0AAW5T0R7</accession>
<feature type="chain" id="PRO_5043341566" evidence="3">
    <location>
        <begin position="29"/>
        <end position="343"/>
    </location>
</feature>
<dbReference type="InterPro" id="IPR036514">
    <property type="entry name" value="SGNH_hydro_sf"/>
</dbReference>
<evidence type="ECO:0000313" key="5">
    <source>
        <dbReference type="EMBL" id="MEX3743103.1"/>
    </source>
</evidence>
<evidence type="ECO:0000313" key="7">
    <source>
        <dbReference type="Proteomes" id="UP001558474"/>
    </source>
</evidence>
<dbReference type="Pfam" id="PF00657">
    <property type="entry name" value="Lipase_GDSL"/>
    <property type="match status" value="1"/>
</dbReference>
<keyword evidence="1 4" id="KW-0378">Hydrolase</keyword>
<dbReference type="Gene3D" id="3.40.50.1110">
    <property type="entry name" value="SGNH hydrolase"/>
    <property type="match status" value="1"/>
</dbReference>
<reference evidence="4" key="2">
    <citation type="journal article" date="2022" name="BMC Genomics">
        <title>Comparative genome analysis of mycobacteria focusing on tRNA and non-coding RNA.</title>
        <authorList>
            <person name="Behra P.R.K."/>
            <person name="Pettersson B.M.F."/>
            <person name="Ramesh M."/>
            <person name="Das S."/>
            <person name="Dasgupta S."/>
            <person name="Kirsebom L.A."/>
        </authorList>
    </citation>
    <scope>NUCLEOTIDE SEQUENCE</scope>
    <source>
        <strain evidence="4">DSM 44242</strain>
    </source>
</reference>
<reference evidence="4" key="1">
    <citation type="submission" date="2020-07" db="EMBL/GenBank/DDBJ databases">
        <authorList>
            <person name="Pettersson B.M.F."/>
            <person name="Behra P.R.K."/>
            <person name="Ramesh M."/>
            <person name="Das S."/>
            <person name="Dasgupta S."/>
            <person name="Kirsebom L.A."/>
        </authorList>
    </citation>
    <scope>NUCLEOTIDE SEQUENCE</scope>
    <source>
        <strain evidence="4">DSM 44242</strain>
    </source>
</reference>
<feature type="compositionally biased region" description="Polar residues" evidence="2">
    <location>
        <begin position="115"/>
        <end position="126"/>
    </location>
</feature>
<dbReference type="SUPFAM" id="SSF52266">
    <property type="entry name" value="SGNH hydrolase"/>
    <property type="match status" value="1"/>
</dbReference>
<dbReference type="EMBL" id="JACKVC010000012">
    <property type="protein sequence ID" value="MCV7388427.1"/>
    <property type="molecule type" value="Genomic_DNA"/>
</dbReference>
<protein>
    <submittedName>
        <fullName evidence="4">SGNH/GDSL hydrolase family protein</fullName>
    </submittedName>
</protein>